<keyword evidence="1" id="KW-0812">Transmembrane</keyword>
<name>A0A238HI96_9NEIS</name>
<gene>
    <name evidence="2" type="ORF">KEBURONENSIS_01693</name>
    <name evidence="3" type="ORF">KEBURONENSIS_01729</name>
</gene>
<reference evidence="2" key="1">
    <citation type="submission" date="2017-05" db="EMBL/GenBank/DDBJ databases">
        <authorList>
            <person name="Song R."/>
            <person name="Chenine A.L."/>
            <person name="Ruprecht R.M."/>
        </authorList>
    </citation>
    <scope>NUCLEOTIDE SEQUENCE</scope>
    <source>
        <strain evidence="2">Kingella_eburonensis</strain>
    </source>
</reference>
<keyword evidence="1" id="KW-1133">Transmembrane helix</keyword>
<dbReference type="EMBL" id="FXUV01000035">
    <property type="protein sequence ID" value="SMQ12876.1"/>
    <property type="molecule type" value="Genomic_DNA"/>
</dbReference>
<accession>A0A238HI96</accession>
<feature type="transmembrane region" description="Helical" evidence="1">
    <location>
        <begin position="12"/>
        <end position="30"/>
    </location>
</feature>
<keyword evidence="1" id="KW-0472">Membrane</keyword>
<dbReference type="AlphaFoldDB" id="A0A238HI96"/>
<evidence type="ECO:0000256" key="1">
    <source>
        <dbReference type="SAM" id="Phobius"/>
    </source>
</evidence>
<organism evidence="2">
    <name type="scientific">Kingella negevensis</name>
    <dbReference type="NCBI Taxonomy" id="1522312"/>
    <lineage>
        <taxon>Bacteria</taxon>
        <taxon>Pseudomonadati</taxon>
        <taxon>Pseudomonadota</taxon>
        <taxon>Betaproteobacteria</taxon>
        <taxon>Neisseriales</taxon>
        <taxon>Neisseriaceae</taxon>
        <taxon>Kingella</taxon>
    </lineage>
</organism>
<sequence length="72" mass="8473">MNRFTRWFKQCWNHWLTQGIFTIYCIHAMFPTLKGLMIATFAIVLAIIILLLRDGIHWFKTKNNSKSGSLKS</sequence>
<feature type="transmembrane region" description="Helical" evidence="1">
    <location>
        <begin position="36"/>
        <end position="52"/>
    </location>
</feature>
<dbReference type="EMBL" id="FXUV02000041">
    <property type="protein sequence ID" value="SNB77595.1"/>
    <property type="molecule type" value="Genomic_DNA"/>
</dbReference>
<keyword evidence="4" id="KW-1185">Reference proteome</keyword>
<evidence type="ECO:0000313" key="3">
    <source>
        <dbReference type="EMBL" id="SNB77595.1"/>
    </source>
</evidence>
<proteinExistence type="predicted"/>
<reference evidence="3 4" key="2">
    <citation type="submission" date="2017-06" db="EMBL/GenBank/DDBJ databases">
        <authorList>
            <person name="Kim H.J."/>
            <person name="Triplett B.A."/>
        </authorList>
    </citation>
    <scope>NUCLEOTIDE SEQUENCE [LARGE SCALE GENOMIC DNA]</scope>
    <source>
        <strain evidence="3">Kingella_eburonensis</strain>
    </source>
</reference>
<protein>
    <submittedName>
        <fullName evidence="2">Uncharacterized protein</fullName>
    </submittedName>
</protein>
<evidence type="ECO:0000313" key="2">
    <source>
        <dbReference type="EMBL" id="SMQ12876.1"/>
    </source>
</evidence>
<evidence type="ECO:0000313" key="4">
    <source>
        <dbReference type="Proteomes" id="UP000215450"/>
    </source>
</evidence>
<dbReference type="Proteomes" id="UP000215450">
    <property type="component" value="Unassembled WGS sequence"/>
</dbReference>